<keyword evidence="6 12" id="KW-0297">G-protein coupled receptor</keyword>
<dbReference type="CTD" id="8477"/>
<dbReference type="PROSITE" id="PS00237">
    <property type="entry name" value="G_PROTEIN_RECEP_F1_1"/>
    <property type="match status" value="1"/>
</dbReference>
<evidence type="ECO:0000259" key="14">
    <source>
        <dbReference type="PROSITE" id="PS50262"/>
    </source>
</evidence>
<dbReference type="Proteomes" id="UP000189705">
    <property type="component" value="Unplaced"/>
</dbReference>
<keyword evidence="7 13" id="KW-0472">Membrane</keyword>
<dbReference type="Gene3D" id="1.20.1070.10">
    <property type="entry name" value="Rhodopsin 7-helix transmembrane proteins"/>
    <property type="match status" value="1"/>
</dbReference>
<evidence type="ECO:0000256" key="6">
    <source>
        <dbReference type="ARBA" id="ARBA00023040"/>
    </source>
</evidence>
<evidence type="ECO:0000313" key="15">
    <source>
        <dbReference type="Proteomes" id="UP000189705"/>
    </source>
</evidence>
<comment type="subcellular location">
    <subcellularLocation>
        <location evidence="1">Cell membrane</location>
        <topology evidence="1">Multi-pass membrane protein</topology>
    </subcellularLocation>
</comment>
<dbReference type="PRINTS" id="PR01649">
    <property type="entry name" value="PSYCHOSINER"/>
</dbReference>
<evidence type="ECO:0000256" key="5">
    <source>
        <dbReference type="ARBA" id="ARBA00022989"/>
    </source>
</evidence>
<feature type="transmembrane region" description="Helical" evidence="13">
    <location>
        <begin position="43"/>
        <end position="63"/>
    </location>
</feature>
<evidence type="ECO:0000256" key="12">
    <source>
        <dbReference type="RuleBase" id="RU000688"/>
    </source>
</evidence>
<dbReference type="FunFam" id="1.20.1070.10:FF:000065">
    <property type="entry name" value="G-protein coupled receptor 4"/>
    <property type="match status" value="1"/>
</dbReference>
<dbReference type="OrthoDB" id="6021389at2759"/>
<evidence type="ECO:0000256" key="11">
    <source>
        <dbReference type="ARBA" id="ARBA00023224"/>
    </source>
</evidence>
<feature type="transmembrane region" description="Helical" evidence="13">
    <location>
        <begin position="115"/>
        <end position="134"/>
    </location>
</feature>
<evidence type="ECO:0000256" key="3">
    <source>
        <dbReference type="ARBA" id="ARBA00022475"/>
    </source>
</evidence>
<dbReference type="eggNOG" id="KOG3656">
    <property type="taxonomic scope" value="Eukaryota"/>
</dbReference>
<evidence type="ECO:0000256" key="1">
    <source>
        <dbReference type="ARBA" id="ARBA00004651"/>
    </source>
</evidence>
<keyword evidence="11 12" id="KW-0807">Transducer</keyword>
<evidence type="ECO:0000256" key="7">
    <source>
        <dbReference type="ARBA" id="ARBA00023136"/>
    </source>
</evidence>
<dbReference type="PANTHER" id="PTHR24234">
    <property type="entry name" value="LYSOPHOSPHATIDIC ACID RECEPTOR 5/SPHINGOSYLPHOSPHORYLCHOLINE RECEPTOR"/>
    <property type="match status" value="1"/>
</dbReference>
<keyword evidence="8" id="KW-1015">Disulfide bond</keyword>
<evidence type="ECO:0000256" key="9">
    <source>
        <dbReference type="ARBA" id="ARBA00023170"/>
    </source>
</evidence>
<dbReference type="GO" id="GO:0004930">
    <property type="term" value="F:G protein-coupled receptor activity"/>
    <property type="evidence" value="ECO:0007669"/>
    <property type="project" value="UniProtKB-KW"/>
</dbReference>
<accession>A0A1U7SPV7</accession>
<evidence type="ECO:0000256" key="13">
    <source>
        <dbReference type="SAM" id="Phobius"/>
    </source>
</evidence>
<dbReference type="InterPro" id="IPR017452">
    <property type="entry name" value="GPCR_Rhodpsn_7TM"/>
</dbReference>
<keyword evidence="10" id="KW-0325">Glycoprotein</keyword>
<dbReference type="GeneID" id="102373597"/>
<feature type="transmembrane region" description="Helical" evidence="13">
    <location>
        <begin position="282"/>
        <end position="304"/>
    </location>
</feature>
<gene>
    <name evidence="16 17" type="primary">GPR65</name>
</gene>
<keyword evidence="5 13" id="KW-1133">Transmembrane helix</keyword>
<dbReference type="RefSeq" id="XP_006034408.1">
    <property type="nucleotide sequence ID" value="XM_006034346.3"/>
</dbReference>
<reference evidence="17" key="1">
    <citation type="submission" date="2023-09" db="UniProtKB">
        <authorList>
            <consortium name="RefSeq"/>
        </authorList>
    </citation>
    <scope>IDENTIFICATION</scope>
</reference>
<evidence type="ECO:0000313" key="17">
    <source>
        <dbReference type="RefSeq" id="XP_006034408.1"/>
    </source>
</evidence>
<dbReference type="STRING" id="38654.A0A1U7SPV7"/>
<keyword evidence="15" id="KW-1185">Reference proteome</keyword>
<feature type="domain" description="G-protein coupled receptors family 1 profile" evidence="14">
    <location>
        <begin position="55"/>
        <end position="301"/>
    </location>
</feature>
<proteinExistence type="inferred from homology"/>
<comment type="similarity">
    <text evidence="2 12">Belongs to the G-protein coupled receptor 1 family.</text>
</comment>
<keyword evidence="3" id="KW-1003">Cell membrane</keyword>
<evidence type="ECO:0000256" key="10">
    <source>
        <dbReference type="ARBA" id="ARBA00023180"/>
    </source>
</evidence>
<dbReference type="GO" id="GO:0005886">
    <property type="term" value="C:plasma membrane"/>
    <property type="evidence" value="ECO:0007669"/>
    <property type="project" value="UniProtKB-SubCell"/>
</dbReference>
<dbReference type="PANTHER" id="PTHR24234:SF15">
    <property type="entry name" value="G PROTEIN-COUPLED RECEPTOR 65"/>
    <property type="match status" value="1"/>
</dbReference>
<dbReference type="InterPro" id="IPR000276">
    <property type="entry name" value="GPCR_Rhodpsn"/>
</dbReference>
<feature type="transmembrane region" description="Helical" evidence="13">
    <location>
        <begin position="154"/>
        <end position="173"/>
    </location>
</feature>
<feature type="transmembrane region" description="Helical" evidence="13">
    <location>
        <begin position="75"/>
        <end position="95"/>
    </location>
</feature>
<evidence type="ECO:0000256" key="8">
    <source>
        <dbReference type="ARBA" id="ARBA00023157"/>
    </source>
</evidence>
<evidence type="ECO:0000313" key="16">
    <source>
        <dbReference type="RefSeq" id="XP_006034407.1"/>
    </source>
</evidence>
<evidence type="ECO:0000256" key="2">
    <source>
        <dbReference type="ARBA" id="ARBA00010663"/>
    </source>
</evidence>
<keyword evidence="4 12" id="KW-0812">Transmembrane</keyword>
<dbReference type="InterPro" id="IPR005464">
    <property type="entry name" value="Psych_rcpt"/>
</dbReference>
<dbReference type="PRINTS" id="PR00237">
    <property type="entry name" value="GPCRRHODOPSN"/>
</dbReference>
<sequence length="358" mass="41740">MRLECFFFCTQTGISPRIVLRRTMDNNNTCNINNQVDKYLFPVVYSIVIVIGIPVNCISLYVACVQVRKKNELAIYLFNLSLADLFYCLILPLWIDYTSRGDNWQFSSLLCQISAFIVQTNFYTSAVFLTCISADRYLALVYPLRFQHLRSRRCALIVSIFFWALETILNFSVLTHNETFTNVCMFRNYTICYDKYPMEPWQARFNIFRIITGHTIPLTIILFCYYKIYRVVRRNQATEDREKRKIKKLLLSITVTFIGCFTPYHAVLLIRSIKDSLHMYTIYRIILALTSLNCITDPILYCFVSESGRTDILNLFKCCFSMQHTELSQPRTVVVSSTISKSSRRGTSGDLCVKLNHL</sequence>
<evidence type="ECO:0000256" key="4">
    <source>
        <dbReference type="ARBA" id="ARBA00022692"/>
    </source>
</evidence>
<organism evidence="17">
    <name type="scientific">Alligator sinensis</name>
    <name type="common">Chinese alligator</name>
    <dbReference type="NCBI Taxonomy" id="38654"/>
    <lineage>
        <taxon>Eukaryota</taxon>
        <taxon>Metazoa</taxon>
        <taxon>Chordata</taxon>
        <taxon>Craniata</taxon>
        <taxon>Vertebrata</taxon>
        <taxon>Euteleostomi</taxon>
        <taxon>Archelosauria</taxon>
        <taxon>Archosauria</taxon>
        <taxon>Crocodylia</taxon>
        <taxon>Alligatoridae</taxon>
        <taxon>Alligatorinae</taxon>
        <taxon>Alligator</taxon>
    </lineage>
</organism>
<dbReference type="SUPFAM" id="SSF81321">
    <property type="entry name" value="Family A G protein-coupled receptor-like"/>
    <property type="match status" value="1"/>
</dbReference>
<keyword evidence="9 12" id="KW-0675">Receptor</keyword>
<dbReference type="PROSITE" id="PS50262">
    <property type="entry name" value="G_PROTEIN_RECEP_F1_2"/>
    <property type="match status" value="1"/>
</dbReference>
<dbReference type="KEGG" id="asn:102373597"/>
<dbReference type="AlphaFoldDB" id="A0A1U7SPV7"/>
<dbReference type="Pfam" id="PF00001">
    <property type="entry name" value="7tm_1"/>
    <property type="match status" value="1"/>
</dbReference>
<feature type="transmembrane region" description="Helical" evidence="13">
    <location>
        <begin position="249"/>
        <end position="270"/>
    </location>
</feature>
<name>A0A1U7SPV7_ALLSI</name>
<feature type="transmembrane region" description="Helical" evidence="13">
    <location>
        <begin position="207"/>
        <end position="228"/>
    </location>
</feature>
<dbReference type="RefSeq" id="XP_006034407.1">
    <property type="nucleotide sequence ID" value="XM_006034345.3"/>
</dbReference>
<protein>
    <submittedName>
        <fullName evidence="16">Psychosine receptor</fullName>
    </submittedName>
</protein>